<dbReference type="EMBL" id="LDJM01000021">
    <property type="protein sequence ID" value="KRG76798.1"/>
    <property type="molecule type" value="Genomic_DNA"/>
</dbReference>
<dbReference type="PROSITE" id="PS00041">
    <property type="entry name" value="HTH_ARAC_FAMILY_1"/>
    <property type="match status" value="1"/>
</dbReference>
<dbReference type="RefSeq" id="WP_057637919.1">
    <property type="nucleotide sequence ID" value="NZ_LDJM01000021.1"/>
</dbReference>
<evidence type="ECO:0000313" key="6">
    <source>
        <dbReference type="Proteomes" id="UP000050956"/>
    </source>
</evidence>
<keyword evidence="3" id="KW-0804">Transcription</keyword>
<dbReference type="InterPro" id="IPR018062">
    <property type="entry name" value="HTH_AraC-typ_CS"/>
</dbReference>
<evidence type="ECO:0000256" key="3">
    <source>
        <dbReference type="ARBA" id="ARBA00023163"/>
    </source>
</evidence>
<dbReference type="Pfam" id="PF12833">
    <property type="entry name" value="HTH_18"/>
    <property type="match status" value="1"/>
</dbReference>
<dbReference type="InterPro" id="IPR009057">
    <property type="entry name" value="Homeodomain-like_sf"/>
</dbReference>
<evidence type="ECO:0000256" key="2">
    <source>
        <dbReference type="ARBA" id="ARBA00023125"/>
    </source>
</evidence>
<dbReference type="AlphaFoldDB" id="A0A0R0DFE9"/>
<dbReference type="PANTHER" id="PTHR46796">
    <property type="entry name" value="HTH-TYPE TRANSCRIPTIONAL ACTIVATOR RHAS-RELATED"/>
    <property type="match status" value="1"/>
</dbReference>
<dbReference type="GO" id="GO:0043565">
    <property type="term" value="F:sequence-specific DNA binding"/>
    <property type="evidence" value="ECO:0007669"/>
    <property type="project" value="InterPro"/>
</dbReference>
<accession>A0A0R0DFE9</accession>
<protein>
    <recommendedName>
        <fullName evidence="4">HTH araC/xylS-type domain-containing protein</fullName>
    </recommendedName>
</protein>
<dbReference type="InterPro" id="IPR018060">
    <property type="entry name" value="HTH_AraC"/>
</dbReference>
<dbReference type="SMART" id="SM00342">
    <property type="entry name" value="HTH_ARAC"/>
    <property type="match status" value="1"/>
</dbReference>
<dbReference type="STRING" id="336566.ABB30_08765"/>
<feature type="domain" description="HTH araC/xylS-type" evidence="4">
    <location>
        <begin position="207"/>
        <end position="308"/>
    </location>
</feature>
<dbReference type="GO" id="GO:0003700">
    <property type="term" value="F:DNA-binding transcription factor activity"/>
    <property type="evidence" value="ECO:0007669"/>
    <property type="project" value="InterPro"/>
</dbReference>
<evidence type="ECO:0000313" key="5">
    <source>
        <dbReference type="EMBL" id="KRG76798.1"/>
    </source>
</evidence>
<gene>
    <name evidence="5" type="ORF">ABB30_08765</name>
</gene>
<dbReference type="InterPro" id="IPR050204">
    <property type="entry name" value="AraC_XylS_family_regulators"/>
</dbReference>
<proteinExistence type="predicted"/>
<keyword evidence="6" id="KW-1185">Reference proteome</keyword>
<sequence>MSLPCDNFNELASFELSSLESVLRVCDCELVLLDGNAPRSALQSHVHDGALIGRVALGMRVRGRFVLPSDWALLAYVETADEVVSWCHGMPLGAGALITVLPQGAAEFSFSEGSCIVFCLVPMSRLPAAGAVSPLLRSPAGIQPGVRRYKPATDFYRDLVQQLADTALSDEVVDQLVDLHLQASTAAGYNDGQLSLRTRRSRYLVFRKAEDFMRDNLRKQIYMQELCDAAGVSERLLRYAFEDLTGVSPSRYLSLFRLCEACRALSQADVMSQSVKSVALNCGLWDLSRFADSYRRVFGELPRETLQRGVPAF</sequence>
<organism evidence="5 6">
    <name type="scientific">Stenotrophomonas ginsengisoli</name>
    <dbReference type="NCBI Taxonomy" id="336566"/>
    <lineage>
        <taxon>Bacteria</taxon>
        <taxon>Pseudomonadati</taxon>
        <taxon>Pseudomonadota</taxon>
        <taxon>Gammaproteobacteria</taxon>
        <taxon>Lysobacterales</taxon>
        <taxon>Lysobacteraceae</taxon>
        <taxon>Stenotrophomonas</taxon>
    </lineage>
</organism>
<dbReference type="PROSITE" id="PS01124">
    <property type="entry name" value="HTH_ARAC_FAMILY_2"/>
    <property type="match status" value="1"/>
</dbReference>
<name>A0A0R0DFE9_9GAMM</name>
<comment type="caution">
    <text evidence="5">The sequence shown here is derived from an EMBL/GenBank/DDBJ whole genome shotgun (WGS) entry which is preliminary data.</text>
</comment>
<evidence type="ECO:0000256" key="1">
    <source>
        <dbReference type="ARBA" id="ARBA00023015"/>
    </source>
</evidence>
<reference evidence="5 6" key="1">
    <citation type="submission" date="2015-05" db="EMBL/GenBank/DDBJ databases">
        <title>Genome sequencing and analysis of members of genus Stenotrophomonas.</title>
        <authorList>
            <person name="Patil P.P."/>
            <person name="Midha S."/>
            <person name="Patil P.B."/>
        </authorList>
    </citation>
    <scope>NUCLEOTIDE SEQUENCE [LARGE SCALE GENOMIC DNA]</scope>
    <source>
        <strain evidence="5 6">DSM 24757</strain>
    </source>
</reference>
<dbReference type="Gene3D" id="1.10.10.60">
    <property type="entry name" value="Homeodomain-like"/>
    <property type="match status" value="1"/>
</dbReference>
<dbReference type="OrthoDB" id="6003540at2"/>
<keyword evidence="2" id="KW-0238">DNA-binding</keyword>
<dbReference type="PATRIC" id="fig|336566.3.peg.1162"/>
<dbReference type="SUPFAM" id="SSF46689">
    <property type="entry name" value="Homeodomain-like"/>
    <property type="match status" value="1"/>
</dbReference>
<evidence type="ECO:0000259" key="4">
    <source>
        <dbReference type="PROSITE" id="PS01124"/>
    </source>
</evidence>
<keyword evidence="1" id="KW-0805">Transcription regulation</keyword>
<dbReference type="PANTHER" id="PTHR46796:SF12">
    <property type="entry name" value="HTH-TYPE DNA-BINDING TRANSCRIPTIONAL ACTIVATOR EUTR"/>
    <property type="match status" value="1"/>
</dbReference>
<dbReference type="Proteomes" id="UP000050956">
    <property type="component" value="Unassembled WGS sequence"/>
</dbReference>